<evidence type="ECO:0000313" key="3">
    <source>
        <dbReference type="Proteomes" id="UP001219518"/>
    </source>
</evidence>
<reference evidence="2" key="2">
    <citation type="journal article" date="2023" name="BMC Genomics">
        <title>Pest status, molecular evolution, and epigenetic factors derived from the genome assembly of Frankliniella fusca, a thysanopteran phytovirus vector.</title>
        <authorList>
            <person name="Catto M.A."/>
            <person name="Labadie P.E."/>
            <person name="Jacobson A.L."/>
            <person name="Kennedy G.G."/>
            <person name="Srinivasan R."/>
            <person name="Hunt B.G."/>
        </authorList>
    </citation>
    <scope>NUCLEOTIDE SEQUENCE</scope>
    <source>
        <strain evidence="2">PL_HMW_Pooled</strain>
    </source>
</reference>
<dbReference type="PANTHER" id="PTHR45913">
    <property type="entry name" value="EPM2A-INTERACTING PROTEIN 1"/>
    <property type="match status" value="1"/>
</dbReference>
<dbReference type="Proteomes" id="UP001219518">
    <property type="component" value="Unassembled WGS sequence"/>
</dbReference>
<reference evidence="2" key="1">
    <citation type="submission" date="2021-07" db="EMBL/GenBank/DDBJ databases">
        <authorList>
            <person name="Catto M.A."/>
            <person name="Jacobson A."/>
            <person name="Kennedy G."/>
            <person name="Labadie P."/>
            <person name="Hunt B.G."/>
            <person name="Srinivasan R."/>
        </authorList>
    </citation>
    <scope>NUCLEOTIDE SEQUENCE</scope>
    <source>
        <strain evidence="2">PL_HMW_Pooled</strain>
        <tissue evidence="2">Head</tissue>
    </source>
</reference>
<accession>A0AAE1H0V3</accession>
<dbReference type="AlphaFoldDB" id="A0AAE1H0V3"/>
<comment type="caution">
    <text evidence="2">The sequence shown here is derived from an EMBL/GenBank/DDBJ whole genome shotgun (WGS) entry which is preliminary data.</text>
</comment>
<gene>
    <name evidence="2" type="ORF">KUF71_004458</name>
</gene>
<organism evidence="2 3">
    <name type="scientific">Frankliniella fusca</name>
    <dbReference type="NCBI Taxonomy" id="407009"/>
    <lineage>
        <taxon>Eukaryota</taxon>
        <taxon>Metazoa</taxon>
        <taxon>Ecdysozoa</taxon>
        <taxon>Arthropoda</taxon>
        <taxon>Hexapoda</taxon>
        <taxon>Insecta</taxon>
        <taxon>Pterygota</taxon>
        <taxon>Neoptera</taxon>
        <taxon>Paraneoptera</taxon>
        <taxon>Thysanoptera</taxon>
        <taxon>Terebrantia</taxon>
        <taxon>Thripoidea</taxon>
        <taxon>Thripidae</taxon>
        <taxon>Frankliniella</taxon>
    </lineage>
</organism>
<sequence length="157" mass="18187">MCEDDNSLLIKDQVVAHLDGLSSKLEEWFGDLPGDELDWVRNRLRDEEWDMPLKHLEELSDLQADRTTVQQFNATPLDTFWLSLSTEYPSISARATRVLLPFSTTYLSEAIFSDLTYSKNKHRNRLDVKHDLRIAATRHTAPRIPQLVSKMQAHKSH</sequence>
<dbReference type="InterPro" id="IPR008906">
    <property type="entry name" value="HATC_C_dom"/>
</dbReference>
<proteinExistence type="predicted"/>
<protein>
    <submittedName>
        <fullName evidence="2">Zinc finger BED domain-containing protein 5</fullName>
    </submittedName>
</protein>
<feature type="domain" description="HAT C-terminal dimerisation" evidence="1">
    <location>
        <begin position="67"/>
        <end position="138"/>
    </location>
</feature>
<dbReference type="GO" id="GO:0046983">
    <property type="term" value="F:protein dimerization activity"/>
    <property type="evidence" value="ECO:0007669"/>
    <property type="project" value="InterPro"/>
</dbReference>
<name>A0AAE1H0V3_9NEOP</name>
<evidence type="ECO:0000313" key="2">
    <source>
        <dbReference type="EMBL" id="KAK3911550.1"/>
    </source>
</evidence>
<dbReference type="EMBL" id="JAHWGI010000279">
    <property type="protein sequence ID" value="KAK3911550.1"/>
    <property type="molecule type" value="Genomic_DNA"/>
</dbReference>
<dbReference type="PANTHER" id="PTHR45913:SF19">
    <property type="entry name" value="LOW QUALITY PROTEIN: ZINC FINGER BED DOMAIN-CONTAINING PROTEIN 5-LIKE"/>
    <property type="match status" value="1"/>
</dbReference>
<dbReference type="Pfam" id="PF05699">
    <property type="entry name" value="Dimer_Tnp_hAT"/>
    <property type="match status" value="1"/>
</dbReference>
<keyword evidence="3" id="KW-1185">Reference proteome</keyword>
<evidence type="ECO:0000259" key="1">
    <source>
        <dbReference type="Pfam" id="PF05699"/>
    </source>
</evidence>